<gene>
    <name evidence="2" type="ORF">H4C80_05740</name>
</gene>
<dbReference type="EMBL" id="JACGCX010000002">
    <property type="protein sequence ID" value="MBA6096647.1"/>
    <property type="molecule type" value="Genomic_DNA"/>
</dbReference>
<accession>A0A7W2KDR4</accession>
<evidence type="ECO:0000259" key="1">
    <source>
        <dbReference type="PROSITE" id="PS51750"/>
    </source>
</evidence>
<feature type="domain" description="Bro-N" evidence="1">
    <location>
        <begin position="6"/>
        <end position="143"/>
    </location>
</feature>
<dbReference type="InterPro" id="IPR003497">
    <property type="entry name" value="BRO_N_domain"/>
</dbReference>
<proteinExistence type="predicted"/>
<evidence type="ECO:0000313" key="3">
    <source>
        <dbReference type="Proteomes" id="UP000545074"/>
    </source>
</evidence>
<dbReference type="Pfam" id="PF02498">
    <property type="entry name" value="Bro-N"/>
    <property type="match status" value="1"/>
</dbReference>
<name>A0A7W2KDR4_9PSED</name>
<dbReference type="Proteomes" id="UP000545074">
    <property type="component" value="Unassembled WGS sequence"/>
</dbReference>
<comment type="caution">
    <text evidence="2">The sequence shown here is derived from an EMBL/GenBank/DDBJ whole genome shotgun (WGS) entry which is preliminary data.</text>
</comment>
<dbReference type="SMART" id="SM01040">
    <property type="entry name" value="Bro-N"/>
    <property type="match status" value="1"/>
</dbReference>
<reference evidence="2 3" key="1">
    <citation type="submission" date="2020-07" db="EMBL/GenBank/DDBJ databases">
        <title>Diversity of carbapenemase encoding genes among Pseudomonas putida group clinical isolates in a tertiary Brazilian hospital.</title>
        <authorList>
            <person name="Alberto-Lei F."/>
            <person name="Nodari C.S."/>
            <person name="Streling A.P."/>
            <person name="Paulino J.T."/>
            <person name="Bessa-Neto F.O."/>
            <person name="Cayo R."/>
            <person name="Gales A.C."/>
        </authorList>
    </citation>
    <scope>NUCLEOTIDE SEQUENCE [LARGE SCALE GENOMIC DNA]</scope>
    <source>
        <strain evidence="2 3">12815</strain>
    </source>
</reference>
<dbReference type="AlphaFoldDB" id="A0A7W2KDR4"/>
<dbReference type="PROSITE" id="PS51750">
    <property type="entry name" value="BRO_N"/>
    <property type="match status" value="1"/>
</dbReference>
<sequence>MSATPALRFESMQGPGLDLTVITGHPEHELLFVATQVLNQAGLKDGKRQIQRYKEAEGMYQIKDIIAEVSTLDAKDITTIEHGHPVAPFVSACKALIGPRWKDGWVCTESVMYRIMFRGHSPLSEPFRQWVASIVLPTLRKTGRYEYRPEHGEQAIALAWETFKARAAVDEVYAAKWTAAMELLSGQKASLGHEPS</sequence>
<evidence type="ECO:0000313" key="2">
    <source>
        <dbReference type="EMBL" id="MBA6096647.1"/>
    </source>
</evidence>
<protein>
    <recommendedName>
        <fullName evidence="1">Bro-N domain-containing protein</fullName>
    </recommendedName>
</protein>
<organism evidence="2 3">
    <name type="scientific">Pseudomonas juntendi</name>
    <dbReference type="NCBI Taxonomy" id="2666183"/>
    <lineage>
        <taxon>Bacteria</taxon>
        <taxon>Pseudomonadati</taxon>
        <taxon>Pseudomonadota</taxon>
        <taxon>Gammaproteobacteria</taxon>
        <taxon>Pseudomonadales</taxon>
        <taxon>Pseudomonadaceae</taxon>
        <taxon>Pseudomonas</taxon>
    </lineage>
</organism>